<dbReference type="SUPFAM" id="SSF46894">
    <property type="entry name" value="C-terminal effector domain of the bipartite response regulators"/>
    <property type="match status" value="1"/>
</dbReference>
<dbReference type="InterPro" id="IPR039420">
    <property type="entry name" value="WalR-like"/>
</dbReference>
<reference evidence="3 4" key="1">
    <citation type="submission" date="2016-10" db="EMBL/GenBank/DDBJ databases">
        <authorList>
            <person name="de Groot N.N."/>
        </authorList>
    </citation>
    <scope>NUCLEOTIDE SEQUENCE [LARGE SCALE GENOMIC DNA]</scope>
    <source>
        <strain evidence="3 4">DSM 23553</strain>
    </source>
</reference>
<dbReference type="STRING" id="390640.SAMN04488034_102286"/>
<sequence>MEKKQLLLITKNTNLTSDLDNEACQFYEITTVKSIHAGYPLALSYLPDVVVIDHSSLGPDSLRSLTNFKSTHFLNKSFLFLLVSPEDRPFINKKIKDQVDGILQARTNCKDLVEQIEDTIKMKRCLTNYWKDAFMGLFNLLGNPVILLQDEKIIAMNDAFKRDFFVAKPHQMRLSNLMTEQNQLKIKETLRKFDKSKHMKASTTAALQMNGKLREAKITFSKLDKNLRGQLVMMINLTGKELPINEEIGSSSPEIENCFSNSNDHEEREFTKREKEVITLLCKGYKTKEISEALCISTKTIEKHRSNIIKRTHSGTIVESIVFALNHNMIEI</sequence>
<dbReference type="PANTHER" id="PTHR43214:SF43">
    <property type="entry name" value="TWO-COMPONENT RESPONSE REGULATOR"/>
    <property type="match status" value="1"/>
</dbReference>
<dbReference type="Gene3D" id="1.10.10.10">
    <property type="entry name" value="Winged helix-like DNA-binding domain superfamily/Winged helix DNA-binding domain"/>
    <property type="match status" value="1"/>
</dbReference>
<evidence type="ECO:0000313" key="4">
    <source>
        <dbReference type="Proteomes" id="UP000199448"/>
    </source>
</evidence>
<dbReference type="EMBL" id="FNUG01000002">
    <property type="protein sequence ID" value="SEE76337.1"/>
    <property type="molecule type" value="Genomic_DNA"/>
</dbReference>
<keyword evidence="4" id="KW-1185">Reference proteome</keyword>
<evidence type="ECO:0000256" key="1">
    <source>
        <dbReference type="ARBA" id="ARBA00023125"/>
    </source>
</evidence>
<feature type="domain" description="HTH luxR-type" evidence="2">
    <location>
        <begin position="263"/>
        <end position="328"/>
    </location>
</feature>
<dbReference type="PROSITE" id="PS00622">
    <property type="entry name" value="HTH_LUXR_1"/>
    <property type="match status" value="1"/>
</dbReference>
<name>A0A1H5LIJ9_9FLAO</name>
<dbReference type="OrthoDB" id="9797341at2"/>
<accession>A0A1H5LIJ9</accession>
<keyword evidence="1" id="KW-0238">DNA-binding</keyword>
<dbReference type="AlphaFoldDB" id="A0A1H5LIJ9"/>
<dbReference type="CDD" id="cd06170">
    <property type="entry name" value="LuxR_C_like"/>
    <property type="match status" value="1"/>
</dbReference>
<gene>
    <name evidence="3" type="ORF">SAMN04488034_102286</name>
</gene>
<evidence type="ECO:0000313" key="3">
    <source>
        <dbReference type="EMBL" id="SEE76337.1"/>
    </source>
</evidence>
<dbReference type="PRINTS" id="PR00038">
    <property type="entry name" value="HTHLUXR"/>
</dbReference>
<protein>
    <submittedName>
        <fullName evidence="3">Regulatory protein, luxR family</fullName>
    </submittedName>
</protein>
<dbReference type="GO" id="GO:0006355">
    <property type="term" value="P:regulation of DNA-templated transcription"/>
    <property type="evidence" value="ECO:0007669"/>
    <property type="project" value="InterPro"/>
</dbReference>
<dbReference type="InterPro" id="IPR000792">
    <property type="entry name" value="Tscrpt_reg_LuxR_C"/>
</dbReference>
<dbReference type="SMART" id="SM00421">
    <property type="entry name" value="HTH_LUXR"/>
    <property type="match status" value="1"/>
</dbReference>
<evidence type="ECO:0000259" key="2">
    <source>
        <dbReference type="PROSITE" id="PS50043"/>
    </source>
</evidence>
<dbReference type="Pfam" id="PF00196">
    <property type="entry name" value="GerE"/>
    <property type="match status" value="1"/>
</dbReference>
<dbReference type="InterPro" id="IPR036388">
    <property type="entry name" value="WH-like_DNA-bd_sf"/>
</dbReference>
<dbReference type="GO" id="GO:0003677">
    <property type="term" value="F:DNA binding"/>
    <property type="evidence" value="ECO:0007669"/>
    <property type="project" value="UniProtKB-KW"/>
</dbReference>
<dbReference type="PANTHER" id="PTHR43214">
    <property type="entry name" value="TWO-COMPONENT RESPONSE REGULATOR"/>
    <property type="match status" value="1"/>
</dbReference>
<dbReference type="InterPro" id="IPR016032">
    <property type="entry name" value="Sig_transdc_resp-reg_C-effctor"/>
</dbReference>
<dbReference type="PROSITE" id="PS50043">
    <property type="entry name" value="HTH_LUXR_2"/>
    <property type="match status" value="1"/>
</dbReference>
<dbReference type="RefSeq" id="WP_093112616.1">
    <property type="nucleotide sequence ID" value="NZ_FNGG01000002.1"/>
</dbReference>
<proteinExistence type="predicted"/>
<dbReference type="Proteomes" id="UP000199448">
    <property type="component" value="Unassembled WGS sequence"/>
</dbReference>
<organism evidence="3 4">
    <name type="scientific">Salinimicrobium catena</name>
    <dbReference type="NCBI Taxonomy" id="390640"/>
    <lineage>
        <taxon>Bacteria</taxon>
        <taxon>Pseudomonadati</taxon>
        <taxon>Bacteroidota</taxon>
        <taxon>Flavobacteriia</taxon>
        <taxon>Flavobacteriales</taxon>
        <taxon>Flavobacteriaceae</taxon>
        <taxon>Salinimicrobium</taxon>
    </lineage>
</organism>